<organism evidence="4 5">
    <name type="scientific">Echinimonas agarilytica</name>
    <dbReference type="NCBI Taxonomy" id="1215918"/>
    <lineage>
        <taxon>Bacteria</taxon>
        <taxon>Pseudomonadati</taxon>
        <taxon>Pseudomonadota</taxon>
        <taxon>Gammaproteobacteria</taxon>
        <taxon>Alteromonadales</taxon>
        <taxon>Echinimonadaceae</taxon>
        <taxon>Echinimonas</taxon>
    </lineage>
</organism>
<evidence type="ECO:0000313" key="4">
    <source>
        <dbReference type="EMBL" id="MCM2678260.1"/>
    </source>
</evidence>
<keyword evidence="3" id="KW-0460">Magnesium</keyword>
<protein>
    <submittedName>
        <fullName evidence="4">HAD-IA family hydrolase</fullName>
    </submittedName>
</protein>
<dbReference type="Proteomes" id="UP001165393">
    <property type="component" value="Unassembled WGS sequence"/>
</dbReference>
<dbReference type="InterPro" id="IPR051400">
    <property type="entry name" value="HAD-like_hydrolase"/>
</dbReference>
<dbReference type="SUPFAM" id="SSF56784">
    <property type="entry name" value="HAD-like"/>
    <property type="match status" value="1"/>
</dbReference>
<evidence type="ECO:0000256" key="2">
    <source>
        <dbReference type="ARBA" id="ARBA00022801"/>
    </source>
</evidence>
<gene>
    <name evidence="4" type="ORF">NAF29_01075</name>
</gene>
<dbReference type="Gene3D" id="1.20.120.1600">
    <property type="match status" value="1"/>
</dbReference>
<dbReference type="Pfam" id="PF00702">
    <property type="entry name" value="Hydrolase"/>
    <property type="match status" value="1"/>
</dbReference>
<dbReference type="AlphaFoldDB" id="A0AA41W3Y6"/>
<dbReference type="PANTHER" id="PTHR46470:SF4">
    <property type="entry name" value="5-AMINO-6-(5-PHOSPHO-D-RIBITYLAMINO)URACIL PHOSPHATASE YIGB"/>
    <property type="match status" value="1"/>
</dbReference>
<dbReference type="NCBIfam" id="TIGR01549">
    <property type="entry name" value="HAD-SF-IA-v1"/>
    <property type="match status" value="1"/>
</dbReference>
<dbReference type="InterPro" id="IPR036412">
    <property type="entry name" value="HAD-like_sf"/>
</dbReference>
<dbReference type="RefSeq" id="WP_251259590.1">
    <property type="nucleotide sequence ID" value="NZ_JAMQGP010000001.1"/>
</dbReference>
<evidence type="ECO:0000313" key="5">
    <source>
        <dbReference type="Proteomes" id="UP001165393"/>
    </source>
</evidence>
<sequence length="243" mass="27462">MKFYRDWVRPTAISFDLDDTLYDNVPIMIAAETALIDWLALKCEAFQGMTMHQWMKQRQGYAALHPEVAHDVTALRLSSLQHAFEQQGYSAQDAASLAVQGLNVFLQTRNDFQVPPDNVALLQRLAQHYPIIAITNGNARPDNIGLAGIFDHVLSPKAGEFRMKPYCDLFRHAEQQTGHYGSAWLHVGDHIVSDVVGAINAGWQAAWFNESQLNIPFNKYSEHSVRLPHLEYTHFSDLVDSLT</sequence>
<evidence type="ECO:0000256" key="1">
    <source>
        <dbReference type="ARBA" id="ARBA00001946"/>
    </source>
</evidence>
<dbReference type="Gene3D" id="3.40.50.1000">
    <property type="entry name" value="HAD superfamily/HAD-like"/>
    <property type="match status" value="1"/>
</dbReference>
<dbReference type="InterPro" id="IPR006439">
    <property type="entry name" value="HAD-SF_hydro_IA"/>
</dbReference>
<dbReference type="PANTHER" id="PTHR46470">
    <property type="entry name" value="N-ACYLNEURAMINATE-9-PHOSPHATASE"/>
    <property type="match status" value="1"/>
</dbReference>
<evidence type="ECO:0000256" key="3">
    <source>
        <dbReference type="ARBA" id="ARBA00022842"/>
    </source>
</evidence>
<name>A0AA41W3Y6_9GAMM</name>
<dbReference type="GO" id="GO:0009231">
    <property type="term" value="P:riboflavin biosynthetic process"/>
    <property type="evidence" value="ECO:0007669"/>
    <property type="project" value="TreeGrafter"/>
</dbReference>
<comment type="caution">
    <text evidence="4">The sequence shown here is derived from an EMBL/GenBank/DDBJ whole genome shotgun (WGS) entry which is preliminary data.</text>
</comment>
<proteinExistence type="predicted"/>
<accession>A0AA41W3Y6</accession>
<dbReference type="GO" id="GO:0016787">
    <property type="term" value="F:hydrolase activity"/>
    <property type="evidence" value="ECO:0007669"/>
    <property type="project" value="UniProtKB-KW"/>
</dbReference>
<reference evidence="4 5" key="1">
    <citation type="journal article" date="2013" name="Antonie Van Leeuwenhoek">
        <title>Echinimonas agarilytica gen. nov., sp. nov., a new gammaproteobacterium isolated from the sea urchin Strongylocentrotus intermedius.</title>
        <authorList>
            <person name="Nedashkovskaya O.I."/>
            <person name="Stenkova A.M."/>
            <person name="Zhukova N.V."/>
            <person name="Van Trappen S."/>
            <person name="Lee J.S."/>
            <person name="Kim S.B."/>
        </authorList>
    </citation>
    <scope>NUCLEOTIDE SEQUENCE [LARGE SCALE GENOMIC DNA]</scope>
    <source>
        <strain evidence="4 5">KMM 6351</strain>
    </source>
</reference>
<dbReference type="EMBL" id="JAMQGP010000001">
    <property type="protein sequence ID" value="MCM2678260.1"/>
    <property type="molecule type" value="Genomic_DNA"/>
</dbReference>
<keyword evidence="5" id="KW-1185">Reference proteome</keyword>
<keyword evidence="2 4" id="KW-0378">Hydrolase</keyword>
<comment type="cofactor">
    <cofactor evidence="1">
        <name>Mg(2+)</name>
        <dbReference type="ChEBI" id="CHEBI:18420"/>
    </cofactor>
</comment>
<dbReference type="InterPro" id="IPR023214">
    <property type="entry name" value="HAD_sf"/>
</dbReference>